<evidence type="ECO:0000313" key="6">
    <source>
        <dbReference type="Proteomes" id="UP000033054"/>
    </source>
</evidence>
<feature type="signal peptide" evidence="3">
    <location>
        <begin position="1"/>
        <end position="18"/>
    </location>
</feature>
<sequence length="762" mass="82590">MKKLFTLCFLVIPLVTFAQSAGKISFRYEQSPTVSINGRALLNPWVGGLNTTQYSTIRLNNDSRDDLAVFDRTTNKVSTFIAIDNPIGSGIAWQYAPEYEKAFPPVMYSWMLLVDYDLDGRKDIFTNSEKGVVVYHNESQGGAVSFKVAVDPLKTIGFSGFQTLYVTSVDLPAITDYDDDGDIDIITFDADGNIIAYQQNMSVEKTGTKGGLDFMRTGDQCWGHFHKEFCNDFTFGIQCADGSGRVAANPSDAKPNAAKPSGGKPAGARPMHTGNTLTVVDTDGDGNKDLLFGFVSCENIARLHNAGPNSAKANFVSYDSLFPATNPILFPAFPATYYEDVDGDGQKDLLASPNVNFNDGYAFDFRASGWFYKNTGTTQKPAFQLIQKDFLQSDMLDLGERAAPALADLDGDGDMDMLVGYGGVGLGSSYRAGIWQFENKGTTQNPAFALVTTDYLGIGQSLALTNIVPSFVDVDNNGSMDLVITGASATNTEIRVLVNSAAKGAAAQYNLAGAIRWPKPDLMGSLDLLTVTDVDKDGKPDVLIGRYNFGTILYYRNTGTATNPVFQLQNQTFGGFTTDDFVYAKARSLVVADLNGDQKNELIAAADNGTVRVYQFPDRADQSFTLIDSLASLGLPGKGLIAAVADLDGDQLPDLMLGSTAGGVRYLKNTSQKVVVTGVIEDEPTSPWVFPNPTDRYLTVRPHYDGRIELVSLSGQSMLPIQAVKTDVETILDLGNLADGTYLLRLMTDNRPILVQKVVVWK</sequence>
<organism evidence="5 6">
    <name type="scientific">Spirosoma radiotolerans</name>
    <dbReference type="NCBI Taxonomy" id="1379870"/>
    <lineage>
        <taxon>Bacteria</taxon>
        <taxon>Pseudomonadati</taxon>
        <taxon>Bacteroidota</taxon>
        <taxon>Cytophagia</taxon>
        <taxon>Cytophagales</taxon>
        <taxon>Cytophagaceae</taxon>
        <taxon>Spirosoma</taxon>
    </lineage>
</organism>
<dbReference type="HOGENOM" id="CLU_015153_0_0_10"/>
<evidence type="ECO:0000256" key="2">
    <source>
        <dbReference type="SAM" id="MobiDB-lite"/>
    </source>
</evidence>
<dbReference type="KEGG" id="srd:SD10_02155"/>
<dbReference type="RefSeq" id="WP_046375477.1">
    <property type="nucleotide sequence ID" value="NZ_CP010429.1"/>
</dbReference>
<name>A0A0E3V553_9BACT</name>
<dbReference type="NCBIfam" id="TIGR04183">
    <property type="entry name" value="Por_Secre_tail"/>
    <property type="match status" value="1"/>
</dbReference>
<evidence type="ECO:0000259" key="4">
    <source>
        <dbReference type="Pfam" id="PF18962"/>
    </source>
</evidence>
<feature type="compositionally biased region" description="Low complexity" evidence="2">
    <location>
        <begin position="253"/>
        <end position="268"/>
    </location>
</feature>
<dbReference type="Pfam" id="PF13517">
    <property type="entry name" value="FG-GAP_3"/>
    <property type="match status" value="1"/>
</dbReference>
<dbReference type="OrthoDB" id="9816120at2"/>
<feature type="region of interest" description="Disordered" evidence="2">
    <location>
        <begin position="246"/>
        <end position="272"/>
    </location>
</feature>
<evidence type="ECO:0000256" key="3">
    <source>
        <dbReference type="SAM" id="SignalP"/>
    </source>
</evidence>
<dbReference type="InterPro" id="IPR013517">
    <property type="entry name" value="FG-GAP"/>
</dbReference>
<evidence type="ECO:0000256" key="1">
    <source>
        <dbReference type="ARBA" id="ARBA00022729"/>
    </source>
</evidence>
<dbReference type="InterPro" id="IPR028994">
    <property type="entry name" value="Integrin_alpha_N"/>
</dbReference>
<gene>
    <name evidence="5" type="ORF">SD10_02155</name>
</gene>
<evidence type="ECO:0000313" key="5">
    <source>
        <dbReference type="EMBL" id="AKD53882.1"/>
    </source>
</evidence>
<keyword evidence="5" id="KW-0401">Integrin</keyword>
<dbReference type="Pfam" id="PF18962">
    <property type="entry name" value="Por_Secre_tail"/>
    <property type="match status" value="1"/>
</dbReference>
<keyword evidence="6" id="KW-1185">Reference proteome</keyword>
<dbReference type="PANTHER" id="PTHR44103:SF1">
    <property type="entry name" value="PROPROTEIN CONVERTASE P"/>
    <property type="match status" value="1"/>
</dbReference>
<dbReference type="InterPro" id="IPR026444">
    <property type="entry name" value="Secre_tail"/>
</dbReference>
<feature type="domain" description="Secretion system C-terminal sorting" evidence="4">
    <location>
        <begin position="689"/>
        <end position="760"/>
    </location>
</feature>
<dbReference type="Gene3D" id="2.130.10.130">
    <property type="entry name" value="Integrin alpha, N-terminal"/>
    <property type="match status" value="2"/>
</dbReference>
<keyword evidence="1 3" id="KW-0732">Signal</keyword>
<dbReference type="Proteomes" id="UP000033054">
    <property type="component" value="Chromosome"/>
</dbReference>
<dbReference type="EMBL" id="CP010429">
    <property type="protein sequence ID" value="AKD53882.1"/>
    <property type="molecule type" value="Genomic_DNA"/>
</dbReference>
<proteinExistence type="predicted"/>
<dbReference type="AlphaFoldDB" id="A0A0E3V553"/>
<protein>
    <submittedName>
        <fullName evidence="5">Alpha integrin</fullName>
    </submittedName>
</protein>
<feature type="chain" id="PRO_5002413410" evidence="3">
    <location>
        <begin position="19"/>
        <end position="762"/>
    </location>
</feature>
<dbReference type="PANTHER" id="PTHR44103">
    <property type="entry name" value="PROPROTEIN CONVERTASE P"/>
    <property type="match status" value="1"/>
</dbReference>
<dbReference type="STRING" id="1379870.SD10_02155"/>
<dbReference type="PATRIC" id="fig|1379870.5.peg.483"/>
<reference evidence="5 6" key="1">
    <citation type="journal article" date="2014" name="Curr. Microbiol.">
        <title>Spirosoma radiotolerans sp. nov., a gamma-radiation-resistant bacterium isolated from gamma ray-irradiated soil.</title>
        <authorList>
            <person name="Lee J.J."/>
            <person name="Srinivasan S."/>
            <person name="Lim S."/>
            <person name="Joe M."/>
            <person name="Im S."/>
            <person name="Bae S.I."/>
            <person name="Park K.R."/>
            <person name="Han J.H."/>
            <person name="Park S.H."/>
            <person name="Joo B.M."/>
            <person name="Park S.J."/>
            <person name="Kim M.K."/>
        </authorList>
    </citation>
    <scope>NUCLEOTIDE SEQUENCE [LARGE SCALE GENOMIC DNA]</scope>
    <source>
        <strain evidence="5 6">DG5A</strain>
    </source>
</reference>
<accession>A0A0E3V553</accession>
<dbReference type="SUPFAM" id="SSF69318">
    <property type="entry name" value="Integrin alpha N-terminal domain"/>
    <property type="match status" value="2"/>
</dbReference>
<dbReference type="GO" id="GO:0007229">
    <property type="term" value="P:integrin-mediated signaling pathway"/>
    <property type="evidence" value="ECO:0007669"/>
    <property type="project" value="UniProtKB-KW"/>
</dbReference>